<evidence type="ECO:0000256" key="1">
    <source>
        <dbReference type="SAM" id="MobiDB-lite"/>
    </source>
</evidence>
<gene>
    <name evidence="3" type="ORF">SI7747_03003902</name>
</gene>
<dbReference type="AlphaFoldDB" id="A0A7I8II17"/>
<feature type="compositionally biased region" description="Basic and acidic residues" evidence="1">
    <location>
        <begin position="1"/>
        <end position="18"/>
    </location>
</feature>
<dbReference type="Proteomes" id="UP001189122">
    <property type="component" value="Unassembled WGS sequence"/>
</dbReference>
<dbReference type="PANTHER" id="PTHR33349">
    <property type="entry name" value="EMB|CAB62594.1"/>
    <property type="match status" value="1"/>
</dbReference>
<sequence length="120" mass="13486">MIQFSKRVDMKLHNSRTGDKRHHGTDSTAHQEDEDETLCELRIRREKILNLQPDNYVTGDSRSGEGENEEDQGCLGLFNHVIEETASKLVETRRSKVKALVGAFETVISLQEGKSADSSV</sequence>
<evidence type="ECO:0000313" key="4">
    <source>
        <dbReference type="Proteomes" id="UP001189122"/>
    </source>
</evidence>
<dbReference type="SMART" id="SM01054">
    <property type="entry name" value="CaM_binding"/>
    <property type="match status" value="1"/>
</dbReference>
<name>A0A7I8II17_SPIIN</name>
<reference evidence="3 4" key="1">
    <citation type="submission" date="2019-12" db="EMBL/GenBank/DDBJ databases">
        <authorList>
            <person name="Scholz U."/>
            <person name="Mascher M."/>
            <person name="Fiebig A."/>
        </authorList>
    </citation>
    <scope>NUCLEOTIDE SEQUENCE</scope>
</reference>
<dbReference type="EMBL" id="CACRZD030000003">
    <property type="protein sequence ID" value="CAA6657434.1"/>
    <property type="molecule type" value="Genomic_DNA"/>
</dbReference>
<proteinExistence type="predicted"/>
<organism evidence="3">
    <name type="scientific">Spirodela intermedia</name>
    <name type="common">Intermediate duckweed</name>
    <dbReference type="NCBI Taxonomy" id="51605"/>
    <lineage>
        <taxon>Eukaryota</taxon>
        <taxon>Viridiplantae</taxon>
        <taxon>Streptophyta</taxon>
        <taxon>Embryophyta</taxon>
        <taxon>Tracheophyta</taxon>
        <taxon>Spermatophyta</taxon>
        <taxon>Magnoliopsida</taxon>
        <taxon>Liliopsida</taxon>
        <taxon>Araceae</taxon>
        <taxon>Lemnoideae</taxon>
        <taxon>Spirodela</taxon>
    </lineage>
</organism>
<dbReference type="InterPro" id="IPR012417">
    <property type="entry name" value="CaM-bd_dom_pln"/>
</dbReference>
<protein>
    <recommendedName>
        <fullName evidence="2">Calmodulin-binding domain-containing protein</fullName>
    </recommendedName>
</protein>
<evidence type="ECO:0000313" key="3">
    <source>
        <dbReference type="EMBL" id="CAA2617740.1"/>
    </source>
</evidence>
<dbReference type="Pfam" id="PF07839">
    <property type="entry name" value="CaM_binding"/>
    <property type="match status" value="1"/>
</dbReference>
<accession>A0A7I8II17</accession>
<dbReference type="EMBL" id="LR743590">
    <property type="protein sequence ID" value="CAA2617740.1"/>
    <property type="molecule type" value="Genomic_DNA"/>
</dbReference>
<evidence type="ECO:0000259" key="2">
    <source>
        <dbReference type="SMART" id="SM01054"/>
    </source>
</evidence>
<feature type="domain" description="Calmodulin-binding" evidence="2">
    <location>
        <begin position="17"/>
        <end position="109"/>
    </location>
</feature>
<dbReference type="PANTHER" id="PTHR33349:SF41">
    <property type="entry name" value="EMB|CAB62594.1"/>
    <property type="match status" value="1"/>
</dbReference>
<keyword evidence="4" id="KW-1185">Reference proteome</keyword>
<feature type="region of interest" description="Disordered" evidence="1">
    <location>
        <begin position="1"/>
        <end position="37"/>
    </location>
</feature>
<dbReference type="GO" id="GO:0005516">
    <property type="term" value="F:calmodulin binding"/>
    <property type="evidence" value="ECO:0007669"/>
    <property type="project" value="InterPro"/>
</dbReference>